<dbReference type="Proteomes" id="UP000190857">
    <property type="component" value="Unassembled WGS sequence"/>
</dbReference>
<gene>
    <name evidence="2" type="ORF">SAMN06309945_2468</name>
</gene>
<dbReference type="AlphaFoldDB" id="A0A1T5KU43"/>
<proteinExistence type="predicted"/>
<feature type="transmembrane region" description="Helical" evidence="1">
    <location>
        <begin position="117"/>
        <end position="136"/>
    </location>
</feature>
<keyword evidence="1" id="KW-0472">Membrane</keyword>
<dbReference type="Pfam" id="PF11377">
    <property type="entry name" value="DUF3180"/>
    <property type="match status" value="1"/>
</dbReference>
<sequence>MTRTRATPIIGLAIVGLAIGYLIEYASAAGGRPLVIPPVTFSATLLAVAAIVVGFAIPIRRAVTGKAQRMIDPFRAMRVVVLAKACSLVGGLLIGVTLGALGFLLTRPVMPAVGSTWLTIAALAAAAILLAAALVAEHLCTLPKDDDDDDTAGAAPSH</sequence>
<dbReference type="EMBL" id="FUZP01000003">
    <property type="protein sequence ID" value="SKC66975.1"/>
    <property type="molecule type" value="Genomic_DNA"/>
</dbReference>
<protein>
    <recommendedName>
        <fullName evidence="4">DUF3180 domain-containing protein</fullName>
    </recommendedName>
</protein>
<evidence type="ECO:0000256" key="1">
    <source>
        <dbReference type="SAM" id="Phobius"/>
    </source>
</evidence>
<evidence type="ECO:0008006" key="4">
    <source>
        <dbReference type="Google" id="ProtNLM"/>
    </source>
</evidence>
<evidence type="ECO:0000313" key="2">
    <source>
        <dbReference type="EMBL" id="SKC66975.1"/>
    </source>
</evidence>
<reference evidence="2 3" key="1">
    <citation type="submission" date="2017-02" db="EMBL/GenBank/DDBJ databases">
        <authorList>
            <person name="Peterson S.W."/>
        </authorList>
    </citation>
    <scope>NUCLEOTIDE SEQUENCE [LARGE SCALE GENOMIC DNA]</scope>
    <source>
        <strain evidence="2 3">VKM Ac-2059</strain>
    </source>
</reference>
<accession>A0A1T5KU43</accession>
<name>A0A1T5KU43_9MICO</name>
<keyword evidence="1" id="KW-1133">Transmembrane helix</keyword>
<feature type="transmembrane region" description="Helical" evidence="1">
    <location>
        <begin position="7"/>
        <end position="23"/>
    </location>
</feature>
<keyword evidence="1" id="KW-0812">Transmembrane</keyword>
<dbReference type="OrthoDB" id="5125751at2"/>
<feature type="transmembrane region" description="Helical" evidence="1">
    <location>
        <begin position="79"/>
        <end position="105"/>
    </location>
</feature>
<evidence type="ECO:0000313" key="3">
    <source>
        <dbReference type="Proteomes" id="UP000190857"/>
    </source>
</evidence>
<organism evidence="2 3">
    <name type="scientific">Okibacterium fritillariae</name>
    <dbReference type="NCBI Taxonomy" id="123320"/>
    <lineage>
        <taxon>Bacteria</taxon>
        <taxon>Bacillati</taxon>
        <taxon>Actinomycetota</taxon>
        <taxon>Actinomycetes</taxon>
        <taxon>Micrococcales</taxon>
        <taxon>Microbacteriaceae</taxon>
        <taxon>Okibacterium</taxon>
    </lineage>
</organism>
<dbReference type="InterPro" id="IPR021517">
    <property type="entry name" value="DUF3180"/>
</dbReference>
<dbReference type="STRING" id="123320.SAMN06309945_2468"/>
<feature type="transmembrane region" description="Helical" evidence="1">
    <location>
        <begin position="35"/>
        <end position="59"/>
    </location>
</feature>
<keyword evidence="3" id="KW-1185">Reference proteome</keyword>
<dbReference type="RefSeq" id="WP_079728518.1">
    <property type="nucleotide sequence ID" value="NZ_FUZP01000003.1"/>
</dbReference>